<dbReference type="InterPro" id="IPR055673">
    <property type="entry name" value="DUF7249"/>
</dbReference>
<comment type="caution">
    <text evidence="1">The sequence shown here is derived from an EMBL/GenBank/DDBJ whole genome shotgun (WGS) entry which is preliminary data.</text>
</comment>
<reference evidence="1" key="1">
    <citation type="journal article" date="2014" name="Front. Microbiol.">
        <title>High frequency of phylogenetically diverse reductive dehalogenase-homologous genes in deep subseafloor sedimentary metagenomes.</title>
        <authorList>
            <person name="Kawai M."/>
            <person name="Futagami T."/>
            <person name="Toyoda A."/>
            <person name="Takaki Y."/>
            <person name="Nishi S."/>
            <person name="Hori S."/>
            <person name="Arai W."/>
            <person name="Tsubouchi T."/>
            <person name="Morono Y."/>
            <person name="Uchiyama I."/>
            <person name="Ito T."/>
            <person name="Fujiyama A."/>
            <person name="Inagaki F."/>
            <person name="Takami H."/>
        </authorList>
    </citation>
    <scope>NUCLEOTIDE SEQUENCE</scope>
    <source>
        <strain evidence="1">Expedition CK06-06</strain>
    </source>
</reference>
<sequence>MTYNGWTNYQTWAVKLHWDNNQGDYNYFQEQCREYMKANKPSWEFADYLKEIGEEIFQSIIEGNANEEAKMMIQDVGNMNDVNWDEIAKAYYEENKNET</sequence>
<evidence type="ECO:0000313" key="1">
    <source>
        <dbReference type="EMBL" id="GAH47822.1"/>
    </source>
</evidence>
<dbReference type="EMBL" id="BARU01021543">
    <property type="protein sequence ID" value="GAH47822.1"/>
    <property type="molecule type" value="Genomic_DNA"/>
</dbReference>
<proteinExistence type="predicted"/>
<dbReference type="Pfam" id="PF23907">
    <property type="entry name" value="DUF7249"/>
    <property type="match status" value="1"/>
</dbReference>
<accession>X1FS58</accession>
<name>X1FS58_9ZZZZ</name>
<protein>
    <submittedName>
        <fullName evidence="1">Uncharacterized protein</fullName>
    </submittedName>
</protein>
<gene>
    <name evidence="1" type="ORF">S03H2_35246</name>
</gene>
<dbReference type="AlphaFoldDB" id="X1FS58"/>
<organism evidence="1">
    <name type="scientific">marine sediment metagenome</name>
    <dbReference type="NCBI Taxonomy" id="412755"/>
    <lineage>
        <taxon>unclassified sequences</taxon>
        <taxon>metagenomes</taxon>
        <taxon>ecological metagenomes</taxon>
    </lineage>
</organism>